<evidence type="ECO:0000313" key="2">
    <source>
        <dbReference type="Proteomes" id="UP000001935"/>
    </source>
</evidence>
<accession>Q2IKC0</accession>
<organism evidence="1 2">
    <name type="scientific">Anaeromyxobacter dehalogenans (strain 2CP-C)</name>
    <dbReference type="NCBI Taxonomy" id="290397"/>
    <lineage>
        <taxon>Bacteria</taxon>
        <taxon>Pseudomonadati</taxon>
        <taxon>Myxococcota</taxon>
        <taxon>Myxococcia</taxon>
        <taxon>Myxococcales</taxon>
        <taxon>Cystobacterineae</taxon>
        <taxon>Anaeromyxobacteraceae</taxon>
        <taxon>Anaeromyxobacter</taxon>
    </lineage>
</organism>
<evidence type="ECO:0000313" key="1">
    <source>
        <dbReference type="EMBL" id="ABC82104.1"/>
    </source>
</evidence>
<dbReference type="STRING" id="290397.Adeh_2334"/>
<dbReference type="RefSeq" id="WP_011421386.1">
    <property type="nucleotide sequence ID" value="NC_007760.1"/>
</dbReference>
<proteinExistence type="predicted"/>
<dbReference type="Proteomes" id="UP000001935">
    <property type="component" value="Chromosome"/>
</dbReference>
<dbReference type="AlphaFoldDB" id="Q2IKC0"/>
<reference evidence="1 2" key="1">
    <citation type="submission" date="2006-01" db="EMBL/GenBank/DDBJ databases">
        <title>Complete sequence of Anaeromyxobacter dehalogenans 2CP-C.</title>
        <authorList>
            <consortium name="US DOE Joint Genome Institute"/>
            <person name="Copeland A."/>
            <person name="Lucas S."/>
            <person name="Lapidus A."/>
            <person name="Barry K."/>
            <person name="Detter J.C."/>
            <person name="Glavina T."/>
            <person name="Hammon N."/>
            <person name="Israni S."/>
            <person name="Pitluck S."/>
            <person name="Brettin T."/>
            <person name="Bruce D."/>
            <person name="Han C."/>
            <person name="Tapia R."/>
            <person name="Gilna P."/>
            <person name="Kiss H."/>
            <person name="Schmutz J."/>
            <person name="Larimer F."/>
            <person name="Land M."/>
            <person name="Kyrpides N."/>
            <person name="Anderson I."/>
            <person name="Sanford R.A."/>
            <person name="Ritalahti K.M."/>
            <person name="Thomas H.S."/>
            <person name="Kirby J.R."/>
            <person name="Zhulin I.B."/>
            <person name="Loeffler F.E."/>
            <person name="Richardson P."/>
        </authorList>
    </citation>
    <scope>NUCLEOTIDE SEQUENCE [LARGE SCALE GENOMIC DNA]</scope>
    <source>
        <strain evidence="1 2">2CP-C</strain>
    </source>
</reference>
<protein>
    <submittedName>
        <fullName evidence="1">Uncharacterized protein</fullName>
    </submittedName>
</protein>
<dbReference type="EMBL" id="CP000251">
    <property type="protein sequence ID" value="ABC82104.1"/>
    <property type="molecule type" value="Genomic_DNA"/>
</dbReference>
<dbReference type="KEGG" id="ade:Adeh_2334"/>
<name>Q2IKC0_ANADE</name>
<sequence length="125" mass="14213">MTRDELRAATARRFPVRLPFPEALHSTDARISPGARLLRYVADVLDEERLHPDDVMLARADYHRLMREVARWLRRRGVRRADLLAACTAWSAACGPLEDRRGVVPKGTIYVRAETNRAHQGVDNG</sequence>
<gene>
    <name evidence="1" type="ordered locus">Adeh_2334</name>
</gene>
<dbReference type="HOGENOM" id="CLU_1987983_0_0_7"/>